<sequence>MNYTKLSNGISWVLHPFVLPVYMIVLLLTATTFALYPANVKFYLLWVVVLYAVIIPVLALGVLRSLGRISDFRVDDRRERLLPLLVGTVCYVLCAVTISKIPSVVFLRKFMVAAACCEAMCFAVSLRWKISLHLTGMGAAVALLVVMNVAGVGHMLLPLTIALLGAGALASARLYLGCHNGRQVLAGFGGGFVVATLAMLFL</sequence>
<organism evidence="2 3">
    <name type="scientific">Alistipes dispar</name>
    <dbReference type="NCBI Taxonomy" id="2585119"/>
    <lineage>
        <taxon>Bacteria</taxon>
        <taxon>Pseudomonadati</taxon>
        <taxon>Bacteroidota</taxon>
        <taxon>Bacteroidia</taxon>
        <taxon>Bacteroidales</taxon>
        <taxon>Rikenellaceae</taxon>
        <taxon>Alistipes</taxon>
    </lineage>
</organism>
<feature type="transmembrane region" description="Helical" evidence="1">
    <location>
        <begin position="12"/>
        <end position="36"/>
    </location>
</feature>
<accession>A0A4Y1X491</accession>
<dbReference type="Proteomes" id="UP000319374">
    <property type="component" value="Chromosome"/>
</dbReference>
<evidence type="ECO:0000256" key="1">
    <source>
        <dbReference type="SAM" id="Phobius"/>
    </source>
</evidence>
<feature type="transmembrane region" description="Helical" evidence="1">
    <location>
        <begin position="183"/>
        <end position="201"/>
    </location>
</feature>
<gene>
    <name evidence="2" type="ORF">A5CPEGH6_17860</name>
</gene>
<feature type="transmembrane region" description="Helical" evidence="1">
    <location>
        <begin position="81"/>
        <end position="99"/>
    </location>
</feature>
<dbReference type="RefSeq" id="WP_141429200.1">
    <property type="nucleotide sequence ID" value="NZ_AP019736.1"/>
</dbReference>
<dbReference type="GeneID" id="98673772"/>
<feature type="transmembrane region" description="Helical" evidence="1">
    <location>
        <begin position="156"/>
        <end position="176"/>
    </location>
</feature>
<name>A0A4Y1X491_9BACT</name>
<keyword evidence="3" id="KW-1185">Reference proteome</keyword>
<feature type="transmembrane region" description="Helical" evidence="1">
    <location>
        <begin position="105"/>
        <end position="125"/>
    </location>
</feature>
<keyword evidence="1" id="KW-0812">Transmembrane</keyword>
<dbReference type="AlphaFoldDB" id="A0A4Y1X491"/>
<dbReference type="KEGG" id="ada:A5CPEGH6_17860"/>
<protein>
    <recommendedName>
        <fullName evidence="4">Phosphatidic acid phosphatase type 2/haloperoxidase domain-containing protein</fullName>
    </recommendedName>
</protein>
<feature type="transmembrane region" description="Helical" evidence="1">
    <location>
        <begin position="42"/>
        <end position="60"/>
    </location>
</feature>
<keyword evidence="1" id="KW-1133">Transmembrane helix</keyword>
<evidence type="ECO:0000313" key="2">
    <source>
        <dbReference type="EMBL" id="BBL07148.1"/>
    </source>
</evidence>
<proteinExistence type="predicted"/>
<keyword evidence="1" id="KW-0472">Membrane</keyword>
<dbReference type="EMBL" id="AP019736">
    <property type="protein sequence ID" value="BBL07148.1"/>
    <property type="molecule type" value="Genomic_DNA"/>
</dbReference>
<feature type="transmembrane region" description="Helical" evidence="1">
    <location>
        <begin position="132"/>
        <end position="150"/>
    </location>
</feature>
<evidence type="ECO:0008006" key="4">
    <source>
        <dbReference type="Google" id="ProtNLM"/>
    </source>
</evidence>
<dbReference type="OrthoDB" id="9786064at2"/>
<evidence type="ECO:0000313" key="3">
    <source>
        <dbReference type="Proteomes" id="UP000319374"/>
    </source>
</evidence>
<reference evidence="3" key="1">
    <citation type="submission" date="2019-06" db="EMBL/GenBank/DDBJ databases">
        <title>Alistipes onderdonkii subsp. vulgaris subsp. nov., Alistipes dispar sp. nov. and Alistipes communis sp. nov., isolated from human faeces, and creation of Alistipes onderdonkii subsp. onderdonkii subsp. nov.</title>
        <authorList>
            <person name="Sakamoto M."/>
            <person name="Ikeyama N."/>
            <person name="Ogata Y."/>
            <person name="Suda W."/>
            <person name="Iino T."/>
            <person name="Hattori M."/>
            <person name="Ohkuma M."/>
        </authorList>
    </citation>
    <scope>NUCLEOTIDE SEQUENCE [LARGE SCALE GENOMIC DNA]</scope>
    <source>
        <strain evidence="3">5CPEGH6</strain>
    </source>
</reference>